<dbReference type="RefSeq" id="WP_255916511.1">
    <property type="nucleotide sequence ID" value="NZ_JANFQO010000028.1"/>
</dbReference>
<gene>
    <name evidence="2" type="ORF">NM961_21635</name>
</gene>
<dbReference type="InterPro" id="IPR043504">
    <property type="entry name" value="Peptidase_S1_PA_chymotrypsin"/>
</dbReference>
<dbReference type="InterPro" id="IPR009003">
    <property type="entry name" value="Peptidase_S1_PA"/>
</dbReference>
<dbReference type="SUPFAM" id="SSF50494">
    <property type="entry name" value="Trypsin-like serine proteases"/>
    <property type="match status" value="1"/>
</dbReference>
<dbReference type="PANTHER" id="PTHR36234:SF5">
    <property type="entry name" value="LYSYL ENDOPEPTIDASE"/>
    <property type="match status" value="1"/>
</dbReference>
<dbReference type="Gene3D" id="2.40.10.10">
    <property type="entry name" value="Trypsin-like serine proteases"/>
    <property type="match status" value="2"/>
</dbReference>
<dbReference type="GO" id="GO:0006508">
    <property type="term" value="P:proteolysis"/>
    <property type="evidence" value="ECO:0007669"/>
    <property type="project" value="UniProtKB-KW"/>
</dbReference>
<proteinExistence type="predicted"/>
<keyword evidence="2" id="KW-0645">Protease</keyword>
<evidence type="ECO:0000313" key="2">
    <source>
        <dbReference type="EMBL" id="MCQ4167325.1"/>
    </source>
</evidence>
<evidence type="ECO:0000313" key="3">
    <source>
        <dbReference type="Proteomes" id="UP001165498"/>
    </source>
</evidence>
<feature type="chain" id="PRO_5047371692" evidence="1">
    <location>
        <begin position="25"/>
        <end position="464"/>
    </location>
</feature>
<accession>A0ABT1QYF7</accession>
<protein>
    <submittedName>
        <fullName evidence="2">Serine protease</fullName>
    </submittedName>
</protein>
<sequence length="464" mass="48575">MIRNHRLAVAVAALLSLSAPAAFAQAGARAAEMNSETIAVAADPASTGGAKFETQGAALVAARLTAPDPAELGLLAERRRVQDKHGQPLEVAYSRDTGAGSLDLSALAWETLPGGARGARFAVESSTAVALRAALEIDVLHSRGDKGDLSALTLRFRGKDGQTFETAGKDLTTAEANWSPIVQGDVLEVEMVLAAGANPAAYSLRVPQLSHFDVNPAASDQAVGRAVGDSDYCERDIVCRTSPPTNFRSTANAVARMVFTKGGSSYLCTGTLLNNSNSPRKHLFWTANHCISTQSVASTLQTYWFYEVTTCGGSTVSSAARTLTGGAYLRHNNNARDTALLELKTTPPAGAVYAGWNSAAISATNTAIEGIHHPAGDVKKYSLGTVTLLSGNIDGKGPFYRVRWNTGVTEGGSSGSGLFTVSNGSYQLRGGLYGGLSYCSAPTDPDYYSRFADVYSSISGYLSP</sequence>
<dbReference type="PANTHER" id="PTHR36234">
    <property type="entry name" value="LYSYL ENDOPEPTIDASE"/>
    <property type="match status" value="1"/>
</dbReference>
<dbReference type="GO" id="GO:0008233">
    <property type="term" value="F:peptidase activity"/>
    <property type="evidence" value="ECO:0007669"/>
    <property type="project" value="UniProtKB-KW"/>
</dbReference>
<comment type="caution">
    <text evidence="2">The sequence shown here is derived from an EMBL/GenBank/DDBJ whole genome shotgun (WGS) entry which is preliminary data.</text>
</comment>
<name>A0ABT1QYF7_9GAMM</name>
<keyword evidence="3" id="KW-1185">Reference proteome</keyword>
<reference evidence="2" key="1">
    <citation type="submission" date="2022-07" db="EMBL/GenBank/DDBJ databases">
        <title>Tahibacter sp., a new gammaproteobacterium isolated from the silt sample collected at pig farm.</title>
        <authorList>
            <person name="Chen H."/>
        </authorList>
    </citation>
    <scope>NUCLEOTIDE SEQUENCE</scope>
    <source>
        <strain evidence="2">P2K</strain>
    </source>
</reference>
<dbReference type="Proteomes" id="UP001165498">
    <property type="component" value="Unassembled WGS sequence"/>
</dbReference>
<organism evidence="2 3">
    <name type="scientific">Tahibacter harae</name>
    <dbReference type="NCBI Taxonomy" id="2963937"/>
    <lineage>
        <taxon>Bacteria</taxon>
        <taxon>Pseudomonadati</taxon>
        <taxon>Pseudomonadota</taxon>
        <taxon>Gammaproteobacteria</taxon>
        <taxon>Lysobacterales</taxon>
        <taxon>Rhodanobacteraceae</taxon>
        <taxon>Tahibacter</taxon>
    </lineage>
</organism>
<evidence type="ECO:0000256" key="1">
    <source>
        <dbReference type="SAM" id="SignalP"/>
    </source>
</evidence>
<feature type="signal peptide" evidence="1">
    <location>
        <begin position="1"/>
        <end position="24"/>
    </location>
</feature>
<keyword evidence="1" id="KW-0732">Signal</keyword>
<dbReference type="EMBL" id="JANFQO010000028">
    <property type="protein sequence ID" value="MCQ4167325.1"/>
    <property type="molecule type" value="Genomic_DNA"/>
</dbReference>
<keyword evidence="2" id="KW-0378">Hydrolase</keyword>